<reference evidence="3 4" key="1">
    <citation type="submission" date="2015-07" db="EMBL/GenBank/DDBJ databases">
        <title>Complete genome sequence of Mycobacterium goodii X7B, a facultative thermophilic biodesulfurizing bacterium.</title>
        <authorList>
            <person name="Yu B."/>
            <person name="Li F."/>
            <person name="Xu P."/>
        </authorList>
    </citation>
    <scope>NUCLEOTIDE SEQUENCE [LARGE SCALE GENOMIC DNA]</scope>
    <source>
        <strain evidence="3 4">X7B</strain>
    </source>
</reference>
<gene>
    <name evidence="3" type="ORF">AFA91_32640</name>
</gene>
<dbReference type="Proteomes" id="UP000062255">
    <property type="component" value="Chromosome"/>
</dbReference>
<feature type="chain" id="PRO_5005454064" description="Secreted protein" evidence="2">
    <location>
        <begin position="30"/>
        <end position="69"/>
    </location>
</feature>
<organism evidence="3 4">
    <name type="scientific">Mycolicibacterium goodii</name>
    <name type="common">Mycobacterium goodii</name>
    <dbReference type="NCBI Taxonomy" id="134601"/>
    <lineage>
        <taxon>Bacteria</taxon>
        <taxon>Bacillati</taxon>
        <taxon>Actinomycetota</taxon>
        <taxon>Actinomycetes</taxon>
        <taxon>Mycobacteriales</taxon>
        <taxon>Mycobacteriaceae</taxon>
        <taxon>Mycolicibacterium</taxon>
    </lineage>
</organism>
<evidence type="ECO:0000256" key="2">
    <source>
        <dbReference type="SAM" id="SignalP"/>
    </source>
</evidence>
<evidence type="ECO:0000313" key="4">
    <source>
        <dbReference type="Proteomes" id="UP000062255"/>
    </source>
</evidence>
<feature type="region of interest" description="Disordered" evidence="1">
    <location>
        <begin position="31"/>
        <end position="69"/>
    </location>
</feature>
<feature type="compositionally biased region" description="Basic residues" evidence="1">
    <location>
        <begin position="60"/>
        <end position="69"/>
    </location>
</feature>
<keyword evidence="2" id="KW-0732">Signal</keyword>
<dbReference type="OrthoDB" id="4641093at2"/>
<dbReference type="AlphaFoldDB" id="A0A0K0XEQ0"/>
<dbReference type="RefSeq" id="WP_049748323.1">
    <property type="nucleotide sequence ID" value="NZ_CP012150.1"/>
</dbReference>
<dbReference type="STRING" id="134601.AFA91_32640"/>
<evidence type="ECO:0008006" key="5">
    <source>
        <dbReference type="Google" id="ProtNLM"/>
    </source>
</evidence>
<dbReference type="PATRIC" id="fig|134601.6.peg.6756"/>
<feature type="signal peptide" evidence="2">
    <location>
        <begin position="1"/>
        <end position="29"/>
    </location>
</feature>
<proteinExistence type="predicted"/>
<feature type="compositionally biased region" description="Basic and acidic residues" evidence="1">
    <location>
        <begin position="41"/>
        <end position="51"/>
    </location>
</feature>
<protein>
    <recommendedName>
        <fullName evidence="5">Secreted protein</fullName>
    </recommendedName>
</protein>
<evidence type="ECO:0000256" key="1">
    <source>
        <dbReference type="SAM" id="MobiDB-lite"/>
    </source>
</evidence>
<name>A0A0K0XEQ0_MYCGD</name>
<dbReference type="EMBL" id="CP012150">
    <property type="protein sequence ID" value="AKS35878.1"/>
    <property type="molecule type" value="Genomic_DNA"/>
</dbReference>
<accession>A0A0K0XEQ0</accession>
<evidence type="ECO:0000313" key="3">
    <source>
        <dbReference type="EMBL" id="AKS35878.1"/>
    </source>
</evidence>
<dbReference type="KEGG" id="mgo:AFA91_32640"/>
<sequence>MTITARAAGFAAAFAAPALILLGAATADAESSASNFGPTVTKHEPFPHQDHVPTPGTAEHHHHQYNRGR</sequence>